<organism evidence="2 3">
    <name type="scientific">Apiospora marii</name>
    <dbReference type="NCBI Taxonomy" id="335849"/>
    <lineage>
        <taxon>Eukaryota</taxon>
        <taxon>Fungi</taxon>
        <taxon>Dikarya</taxon>
        <taxon>Ascomycota</taxon>
        <taxon>Pezizomycotina</taxon>
        <taxon>Sordariomycetes</taxon>
        <taxon>Xylariomycetidae</taxon>
        <taxon>Amphisphaeriales</taxon>
        <taxon>Apiosporaceae</taxon>
        <taxon>Apiospora</taxon>
    </lineage>
</organism>
<dbReference type="Gene3D" id="2.60.120.330">
    <property type="entry name" value="B-lactam Antibiotic, Isopenicillin N Synthase, Chain"/>
    <property type="match status" value="1"/>
</dbReference>
<gene>
    <name evidence="2" type="ORF">PG991_013786</name>
</gene>
<dbReference type="InterPro" id="IPR026992">
    <property type="entry name" value="DIOX_N"/>
</dbReference>
<comment type="caution">
    <text evidence="2">The sequence shown here is derived from an EMBL/GenBank/DDBJ whole genome shotgun (WGS) entry which is preliminary data.</text>
</comment>
<name>A0ABR1R742_9PEZI</name>
<protein>
    <recommendedName>
        <fullName evidence="1">Non-haem dioxygenase N-terminal domain-containing protein</fullName>
    </recommendedName>
</protein>
<dbReference type="SUPFAM" id="SSF51197">
    <property type="entry name" value="Clavaminate synthase-like"/>
    <property type="match status" value="1"/>
</dbReference>
<dbReference type="Pfam" id="PF14226">
    <property type="entry name" value="DIOX_N"/>
    <property type="match status" value="1"/>
</dbReference>
<dbReference type="Proteomes" id="UP001396898">
    <property type="component" value="Unassembled WGS sequence"/>
</dbReference>
<keyword evidence="3" id="KW-1185">Reference proteome</keyword>
<evidence type="ECO:0000313" key="3">
    <source>
        <dbReference type="Proteomes" id="UP001396898"/>
    </source>
</evidence>
<accession>A0ABR1R742</accession>
<dbReference type="InterPro" id="IPR027443">
    <property type="entry name" value="IPNS-like_sf"/>
</dbReference>
<evidence type="ECO:0000259" key="1">
    <source>
        <dbReference type="Pfam" id="PF14226"/>
    </source>
</evidence>
<sequence>MGIPTIDISHFYEFEEFAEGNQYSDPSAERSKAINALLSSISTYGAFKITGHGIPGNTIQRVFESTKECRVLRFTQTYQKVGGKAAAQGWSTAWIPRTKFGGQGLICSSPDGQTATPWPVGVRGEILQMKMQPFSRDCANLHHDLLHILEEALELWDNELVSRWLLADGEVRCDHHPTPSQTTSSATHLEGLVSHIEDRGARTMLSLAFQDNNIEEIVVLCGATVRKWIRVRIGRKIDRSRTNLQPEEAGQPSKYFVSYIGYEDSTVFVT</sequence>
<evidence type="ECO:0000313" key="2">
    <source>
        <dbReference type="EMBL" id="KAK8001564.1"/>
    </source>
</evidence>
<proteinExistence type="predicted"/>
<dbReference type="EMBL" id="JAQQWI010000018">
    <property type="protein sequence ID" value="KAK8001564.1"/>
    <property type="molecule type" value="Genomic_DNA"/>
</dbReference>
<reference evidence="2 3" key="1">
    <citation type="submission" date="2023-01" db="EMBL/GenBank/DDBJ databases">
        <title>Analysis of 21 Apiospora genomes using comparative genomics revels a genus with tremendous synthesis potential of carbohydrate active enzymes and secondary metabolites.</title>
        <authorList>
            <person name="Sorensen T."/>
        </authorList>
    </citation>
    <scope>NUCLEOTIDE SEQUENCE [LARGE SCALE GENOMIC DNA]</scope>
    <source>
        <strain evidence="2 3">CBS 20057</strain>
    </source>
</reference>
<feature type="domain" description="Non-haem dioxygenase N-terminal" evidence="1">
    <location>
        <begin position="3"/>
        <end position="68"/>
    </location>
</feature>